<dbReference type="PROSITE" id="PS51285">
    <property type="entry name" value="AGC_KINASE_CTER"/>
    <property type="match status" value="1"/>
</dbReference>
<dbReference type="Gene3D" id="1.20.5.340">
    <property type="match status" value="1"/>
</dbReference>
<evidence type="ECO:0000256" key="25">
    <source>
        <dbReference type="ARBA" id="ARBA00080969"/>
    </source>
</evidence>
<keyword evidence="17 28" id="KW-0175">Coiled coil</keyword>
<dbReference type="InterPro" id="IPR014930">
    <property type="entry name" value="Myotonic_dystrophy_kinase_coil"/>
</dbReference>
<dbReference type="SMART" id="SM00036">
    <property type="entry name" value="CNH"/>
    <property type="match status" value="2"/>
</dbReference>
<dbReference type="Pfam" id="PF08826">
    <property type="entry name" value="DMPK_coil"/>
    <property type="match status" value="1"/>
</dbReference>
<evidence type="ECO:0000259" key="32">
    <source>
        <dbReference type="PROSITE" id="PS50081"/>
    </source>
</evidence>
<dbReference type="InterPro" id="IPR046349">
    <property type="entry name" value="C1-like_sf"/>
</dbReference>
<dbReference type="Pfam" id="PF05053">
    <property type="entry name" value="Menin"/>
    <property type="match status" value="2"/>
</dbReference>
<keyword evidence="9" id="KW-0808">Transferase</keyword>
<dbReference type="Gene3D" id="3.30.60.20">
    <property type="match status" value="1"/>
</dbReference>
<evidence type="ECO:0000256" key="22">
    <source>
        <dbReference type="ARBA" id="ARBA00074541"/>
    </source>
</evidence>
<keyword evidence="6" id="KW-0963">Cytoplasm</keyword>
<feature type="region of interest" description="Disordered" evidence="29">
    <location>
        <begin position="463"/>
        <end position="491"/>
    </location>
</feature>
<gene>
    <name evidence="36" type="ORF">J0S82_014717</name>
</gene>
<evidence type="ECO:0000259" key="30">
    <source>
        <dbReference type="PROSITE" id="PS50003"/>
    </source>
</evidence>
<keyword evidence="16" id="KW-0460">Magnesium</keyword>
<feature type="binding site" evidence="27">
    <location>
        <position position="100"/>
    </location>
    <ligand>
        <name>ATP</name>
        <dbReference type="ChEBI" id="CHEBI:30616"/>
    </ligand>
</feature>
<dbReference type="PROSITE" id="PS50003">
    <property type="entry name" value="PH_DOMAIN"/>
    <property type="match status" value="1"/>
</dbReference>
<keyword evidence="7" id="KW-0723">Serine/threonine-protein kinase</keyword>
<dbReference type="Pfam" id="PF25346">
    <property type="entry name" value="PH_MRCK"/>
    <property type="match status" value="1"/>
</dbReference>
<dbReference type="Pfam" id="PF00069">
    <property type="entry name" value="Pkinase"/>
    <property type="match status" value="2"/>
</dbReference>
<feature type="region of interest" description="Disordered" evidence="29">
    <location>
        <begin position="2188"/>
        <end position="2282"/>
    </location>
</feature>
<accession>A0A8J6ARG6</accession>
<evidence type="ECO:0000256" key="9">
    <source>
        <dbReference type="ARBA" id="ARBA00022679"/>
    </source>
</evidence>
<dbReference type="SMART" id="SM00233">
    <property type="entry name" value="PH"/>
    <property type="match status" value="1"/>
</dbReference>
<comment type="subunit">
    <text evidence="21">Homodimer and homotetramer via the coiled coil regions. Interacts tightly with GTP-bound but not GDP-bound CDC42.</text>
</comment>
<feature type="region of interest" description="Disordered" evidence="29">
    <location>
        <begin position="1413"/>
        <end position="1479"/>
    </location>
</feature>
<evidence type="ECO:0000256" key="6">
    <source>
        <dbReference type="ARBA" id="ARBA00022490"/>
    </source>
</evidence>
<evidence type="ECO:0000256" key="10">
    <source>
        <dbReference type="ARBA" id="ARBA00022723"/>
    </source>
</evidence>
<dbReference type="FunFam" id="1.10.510.10:FF:000031">
    <property type="entry name" value="Mitogen-activated protein kinase kinase kinase kinase"/>
    <property type="match status" value="1"/>
</dbReference>
<feature type="compositionally biased region" description="Basic and acidic residues" evidence="29">
    <location>
        <begin position="1585"/>
        <end position="1614"/>
    </location>
</feature>
<feature type="compositionally biased region" description="Pro residues" evidence="29">
    <location>
        <begin position="2239"/>
        <end position="2248"/>
    </location>
</feature>
<evidence type="ECO:0000256" key="28">
    <source>
        <dbReference type="SAM" id="Coils"/>
    </source>
</evidence>
<dbReference type="InterPro" id="IPR011009">
    <property type="entry name" value="Kinase-like_dom_sf"/>
</dbReference>
<dbReference type="PANTHER" id="PTHR22988">
    <property type="entry name" value="MYOTONIC DYSTROPHY S/T KINASE-RELATED"/>
    <property type="match status" value="1"/>
</dbReference>
<dbReference type="OrthoDB" id="2156623at2759"/>
<feature type="compositionally biased region" description="Pro residues" evidence="29">
    <location>
        <begin position="2377"/>
        <end position="2390"/>
    </location>
</feature>
<dbReference type="FunFam" id="3.30.60.20:FF:000049">
    <property type="entry name" value="serine/threonine-protein kinase MRCK gamma isoform X2"/>
    <property type="match status" value="1"/>
</dbReference>
<feature type="region of interest" description="Disordered" evidence="29">
    <location>
        <begin position="824"/>
        <end position="861"/>
    </location>
</feature>
<evidence type="ECO:0000259" key="33">
    <source>
        <dbReference type="PROSITE" id="PS50108"/>
    </source>
</evidence>
<feature type="domain" description="Protein kinase" evidence="31">
    <location>
        <begin position="71"/>
        <end position="337"/>
    </location>
</feature>
<evidence type="ECO:0000256" key="18">
    <source>
        <dbReference type="ARBA" id="ARBA00047899"/>
    </source>
</evidence>
<feature type="compositionally biased region" description="Low complexity" evidence="29">
    <location>
        <begin position="1437"/>
        <end position="1448"/>
    </location>
</feature>
<dbReference type="InterPro" id="IPR000961">
    <property type="entry name" value="AGC-kinase_C"/>
</dbReference>
<evidence type="ECO:0000256" key="7">
    <source>
        <dbReference type="ARBA" id="ARBA00022527"/>
    </source>
</evidence>
<dbReference type="GO" id="GO:0005737">
    <property type="term" value="C:cytoplasm"/>
    <property type="evidence" value="ECO:0007669"/>
    <property type="project" value="UniProtKB-SubCell"/>
</dbReference>
<dbReference type="CDD" id="cd05597">
    <property type="entry name" value="STKc_DMPK_like"/>
    <property type="match status" value="1"/>
</dbReference>
<dbReference type="PROSITE" id="PS00108">
    <property type="entry name" value="PROTEIN_KINASE_ST"/>
    <property type="match status" value="1"/>
</dbReference>
<dbReference type="SMART" id="SM00133">
    <property type="entry name" value="S_TK_X"/>
    <property type="match status" value="1"/>
</dbReference>
<feature type="region of interest" description="Disordered" evidence="29">
    <location>
        <begin position="1583"/>
        <end position="1632"/>
    </location>
</feature>
<keyword evidence="13 36" id="KW-0418">Kinase</keyword>
<dbReference type="InterPro" id="IPR050839">
    <property type="entry name" value="Rho-assoc_Ser/Thr_Kinase"/>
</dbReference>
<organism evidence="36 37">
    <name type="scientific">Galemys pyrenaicus</name>
    <name type="common">Iberian desman</name>
    <name type="synonym">Pyrenean desman</name>
    <dbReference type="NCBI Taxonomy" id="202257"/>
    <lineage>
        <taxon>Eukaryota</taxon>
        <taxon>Metazoa</taxon>
        <taxon>Chordata</taxon>
        <taxon>Craniata</taxon>
        <taxon>Vertebrata</taxon>
        <taxon>Euteleostomi</taxon>
        <taxon>Mammalia</taxon>
        <taxon>Eutheria</taxon>
        <taxon>Laurasiatheria</taxon>
        <taxon>Eulipotyphla</taxon>
        <taxon>Talpidae</taxon>
        <taxon>Galemys</taxon>
    </lineage>
</organism>
<dbReference type="SUPFAM" id="SSF50729">
    <property type="entry name" value="PH domain-like"/>
    <property type="match status" value="1"/>
</dbReference>
<dbReference type="SMART" id="SM00220">
    <property type="entry name" value="S_TKc"/>
    <property type="match status" value="2"/>
</dbReference>
<evidence type="ECO:0000256" key="26">
    <source>
        <dbReference type="ARBA" id="ARBA00081868"/>
    </source>
</evidence>
<reference evidence="36" key="1">
    <citation type="journal article" date="2021" name="Evol. Appl.">
        <title>The genome of the Pyrenean desman and the effects of bottlenecks and inbreeding on the genomic landscape of an endangered species.</title>
        <authorList>
            <person name="Escoda L."/>
            <person name="Castresana J."/>
        </authorList>
    </citation>
    <scope>NUCLEOTIDE SEQUENCE</scope>
    <source>
        <strain evidence="36">IBE-C5619</strain>
    </source>
</reference>
<dbReference type="Proteomes" id="UP000700334">
    <property type="component" value="Unassembled WGS sequence"/>
</dbReference>
<dbReference type="FunFam" id="1.20.5.340:FF:000031">
    <property type="entry name" value="CDC42 binding protein kinase gamma"/>
    <property type="match status" value="1"/>
</dbReference>
<feature type="region of interest" description="Disordered" evidence="29">
    <location>
        <begin position="2309"/>
        <end position="2399"/>
    </location>
</feature>
<feature type="region of interest" description="Disordered" evidence="29">
    <location>
        <begin position="2826"/>
        <end position="2878"/>
    </location>
</feature>
<evidence type="ECO:0000256" key="17">
    <source>
        <dbReference type="ARBA" id="ARBA00023054"/>
    </source>
</evidence>
<dbReference type="InterPro" id="IPR001180">
    <property type="entry name" value="CNH_dom"/>
</dbReference>
<sequence>MEQRLRELERLAQGDAGGGPGLDGLLDLLLGLHHELSSAPLRRERNVAQFLNWASPLVARVKELRLQRDDFEILKVIGRGAFGEVAVVRQRDSGQIFAMKMLHKWEMLKRAETACFREERDVLVKGDSRWVTALHYAFQDEEYLYLVMDYYAGGDLLTLLSRFEDRLPPELAQFYLAEMVLAIHSLHQLGYVHRDVKPDNVLLDTNGHIRLADFGSCLRLNNSGMVDSSVAVGTPDYISPEILQAMEEGKGHYGPQCDWWSLGVCAYELLFGETPFYAESLVETYGKIMNHEDHLQFPADVPDVPASAQDLIRQLLCRQEDRLGRRGLDDFRKHPFFEGVDWERLATSTAPYIPELRGPLDTSNFDVDEDTLNHPGTLPPPSHGPFSGHQLPFVGFTYTSGSPGSESSSKQVAALEQKLRCLEQEKAELSRRLQGAAQVPSDPRELDRLRKEVQTLQDRLAEALRDGTAPLSQLDGTPAGDPGQAADPRQERDRLFQELAEARAGLQAQEQELCRAQARQEELLRGLQEAQEREAAAAGRTQALSSQLEEAWGARKELQAQVAALNRELTRLQKQRDQGLPGEPAMVKTVHATSETNGVGSPEGGPQEAQLRKEVAALRVQLEQARSHRSSGKEEALCRLQEENRRLSQEQERLVEELEREQQSKQRLEGEQRETESNWEAQIADILSWVNDEKVSRGYLQALATKMAEELESLRNVGTQTLPARPLDHQWKARRLQKMEASARLELQSALEAEIRAKQGLQERLTQVQEAQLQAESRLQESEKQNQGLRQELAALKEELQARGPGDTKPSNSLITFLSFRSAEKDPKDPGVSGVEPELRSEGRRSLRLGPGSHTLRPRSFPSPTKCLRCTSLMLGLSRQGLGCDVCGYFCHSTCAPQAPPCPVPPELLRTALGVHPETGTGTAYEGFLSVPRPSGVRRGWQRVFAALSDSRLLLFDAPDQRVSPASGALLQALDLRDPQFSASPVLASDVIHAQSRDLPCIFRVTASQLTVPPSTCTVLLLAESEGARERWLRVLSELQRLLQDARPRPRPVYTLKEAYDNGLPLLPQTLCAAVLDRKRLALGTEEGLFVIHLHSNDIFQVGECRRVQRLAVSPTAGLLAVLCGRGPSVRLFALSELESVEAAGTKIPESRGCQVLAAGSILQARTPVLCVAVKRQVLCYQLGPGPGPWQRRIRELQAPAPVQSLGLLGDRLCVGAAGTFALYPLLNEAAPVALGAGLVPEDLPPSRGGLGEALGAVELSLSEFLLLFSTAGVYVDSAGHKSRIQELLWPTAPTGWGYTAPYLTVFSENSMDVFDVRRAEWVQTVPLKKVRPLNPEGSLFLYGTEKVRLTYLRNRLSEKDEFDIPDLTDNSRRQLIRTKSKRRFFFRVSEEQRQQQRREMLKDPFVRSKLISPPTNFNHLVHMGPTDRKPRSRDLSPVSSQSQASPARLSQSPASPVRRSQSPASACLPATRNLGTWTSRARQPRLLQAPPGCHAPNPPALCPTGERPRCPQLRPAATPQLLRSPAAPRLHGQRGAGCGRGPHEEETVDLSIQRVRVQPPGIAEPCCLPHPGAAWEGRVQIQRKGGERSRGKDVSEGERRREGCRPERGEVERGAGTAWTPCPSPDYSSQNAPLRIGLPGLRKMERPIPEALRQVAPPQLLTYLPGAPISHRGPAAQATISTRRDRSGPGLHFPAGSAARGAGLHFPAGSGGGRRGALCGMPKPAAMGLKAAQKTLFPLRSIDDVVRLFAAELGREEPDLVLLSLVLGFVEHFLAVNRVIPTNVPELTFQPSPAPDPPGGLTYFPVADLSIIAALYARFTAQIRGAVDLSLYPREGGVSSRELVKKVSDVIWNSLSRSYFKDRAHIQSLFSFITGTKLDSSGVAFAVVGACQALGLRDVHLALSEDHAWVVFGPNGEQTAEVTWHGKGNEDRRGQTVNAGVAERSWLYLKGSYMRCDRKMEVAFMVCAINPSIDLHTDSLELLQLQQKLLWLLYDLGHLERYPMALGNLADLEELEPTPGRPDPLTLYHKGIASAKTYYRDEHIYPYMYLAGYHCRNRNVREALQAWADTATVIQDYNYCREDEEIYKEFFEVANDVIPNLLKEAASLLEAGEERPGEQAQGTPSQGSALQDPECFAHLLRFYDGICKWEEGSPTPVLHVGWATFLVQSLGRFEGQVRQKVRIVSREAEATEAEEPWGEEAREGRRRGPRRESKPEEPPPPKKPALDKGPVASQGAVPGPPRKPPGTVPGTARGPEGSSVASVPAPAASPPPEGPVLTFQSEKMKGMKELLVATKINSSAIKLQLTAQSQVQMKKQKARGVSSRRAGPAVDSARPRGFPSGSGRPAGASSQPGGGASPARPRPAPAPPRGRAAARPPRPAPRRPAPAPQLAPARRPARRRAMALLRDVSLQDPRDRFELLQRVGAGTYGDVYKARDTVTSELAAVKIVKLDPGDDISSLQQEITILRECRHPNVVAYIGSYLRNDRLWICMEFCGGGSLQEIYHATGPLEERQIAYVCREALKGLHHLHSQGKMHRDIKGANLLLTLQGDVKLADFGVSGELTASVAKRKSFIGTPSAWGRGPCGAPGHLTVPPRMAPEVAAVERKGGYNELCDVWALGITAIELGELQPPLFHLHPMRALMLMSKSSFQPPKLRDKTRWTQNFHHFLKLALTKNPKKRPTAEKLLQHPFTTQQLPRALLTQLLDKVNDPHLGTPSPEDCELETYDTFPDTIHPRGQHGPAERTPSEIQFHQVKFGAPRRKETDPLNEPWEEEWTLLGKEELSGSLLQSVQEALEERSLTIRPAEPLQELDSPDDAVGTIKRAPFLGLCSAPPPPEDPLVSPQGAPPTPGPESPPQLPTAWTTMKHREDPERSSCHGLPPTPKVHMGACFSKVFNGCPLRIHAAVTWVHPVTRDQFLVVGAEEGVYTLNLHELHEDTLEKLVSHRCAWLYCVNNVLLSLSGKSTHIWAHDLPGLFEQRRLQQQVPLSIPTNRLTQRIIPRRFALSTKIPDTKGCLQCRVVRNPYTGSTFLLAALPASLLLLQWYEPLQKFLLLKNFSSPLPSPAGLLEPLVLDGKELPQVCVGAEGPEGPGCRVLFHILPLEVGLTPDVLIPPEGLPGSAQQVIQVDRDTVLVCFDRCVRIVNLLGEPTATLAPELTFDFPIETVVCLQDSVLAFWSHGMQGRSLDTNEVTQEITDETRIFRVLGSHRDIILESIPTDNPGAHSNLYILTGHQSSY</sequence>
<dbReference type="PANTHER" id="PTHR22988:SF22">
    <property type="entry name" value="SERINE_THREONINE-PROTEIN KINASE MRCK GAMMA"/>
    <property type="match status" value="1"/>
</dbReference>
<dbReference type="SMART" id="SM00285">
    <property type="entry name" value="PBD"/>
    <property type="match status" value="1"/>
</dbReference>
<dbReference type="GO" id="GO:0005524">
    <property type="term" value="F:ATP binding"/>
    <property type="evidence" value="ECO:0007669"/>
    <property type="project" value="UniProtKB-UniRule"/>
</dbReference>
<dbReference type="GO" id="GO:0005634">
    <property type="term" value="C:nucleus"/>
    <property type="evidence" value="ECO:0007669"/>
    <property type="project" value="InterPro"/>
</dbReference>
<evidence type="ECO:0000256" key="13">
    <source>
        <dbReference type="ARBA" id="ARBA00022777"/>
    </source>
</evidence>
<name>A0A8J6ARG6_GALPY</name>
<feature type="coiled-coil region" evidence="28">
    <location>
        <begin position="548"/>
        <end position="575"/>
    </location>
</feature>
<evidence type="ECO:0000256" key="1">
    <source>
        <dbReference type="ARBA" id="ARBA00001946"/>
    </source>
</evidence>
<dbReference type="FunFam" id="3.30.200.20:FF:000017">
    <property type="entry name" value="Non-specific serine/threonine protein kinase"/>
    <property type="match status" value="1"/>
</dbReference>
<keyword evidence="12" id="KW-0863">Zinc-finger</keyword>
<dbReference type="CDD" id="cd01243">
    <property type="entry name" value="PH_MRCK"/>
    <property type="match status" value="1"/>
</dbReference>
<dbReference type="PROSITE" id="PS50011">
    <property type="entry name" value="PROTEIN_KINASE_DOM"/>
    <property type="match status" value="2"/>
</dbReference>
<feature type="binding site" evidence="27">
    <location>
        <position position="2447"/>
    </location>
    <ligand>
        <name>ATP</name>
        <dbReference type="ChEBI" id="CHEBI:30616"/>
    </ligand>
</feature>
<dbReference type="Pfam" id="PF00780">
    <property type="entry name" value="CNH"/>
    <property type="match status" value="2"/>
</dbReference>
<evidence type="ECO:0000256" key="8">
    <source>
        <dbReference type="ARBA" id="ARBA00022553"/>
    </source>
</evidence>
<comment type="similarity">
    <text evidence="4">Belongs to the protein kinase superfamily. STE Ser/Thr protein kinase family. STE20 subfamily.</text>
</comment>
<evidence type="ECO:0000256" key="11">
    <source>
        <dbReference type="ARBA" id="ARBA00022741"/>
    </source>
</evidence>
<dbReference type="GO" id="GO:0005856">
    <property type="term" value="C:cytoskeleton"/>
    <property type="evidence" value="ECO:0007669"/>
    <property type="project" value="TreeGrafter"/>
</dbReference>
<evidence type="ECO:0000313" key="37">
    <source>
        <dbReference type="Proteomes" id="UP000700334"/>
    </source>
</evidence>
<comment type="subcellular location">
    <subcellularLocation>
        <location evidence="2">Cytoplasm</location>
    </subcellularLocation>
</comment>
<comment type="function">
    <text evidence="20">May act as a downstream effector of CDC42 in cytoskeletal reorganization. Contributes to the actomyosin contractility required for cell invasion, through the regulation of MYPT1 and thus MLC2 phosphorylation.</text>
</comment>
<feature type="domain" description="Phorbol-ester/DAG-type" evidence="32">
    <location>
        <begin position="853"/>
        <end position="902"/>
    </location>
</feature>
<dbReference type="InterPro" id="IPR008271">
    <property type="entry name" value="Ser/Thr_kinase_AS"/>
</dbReference>
<feature type="compositionally biased region" description="Basic and acidic residues" evidence="29">
    <location>
        <begin position="1426"/>
        <end position="1435"/>
    </location>
</feature>
<dbReference type="Gene3D" id="2.30.29.30">
    <property type="entry name" value="Pleckstrin-homology domain (PH domain)/Phosphotyrosine-binding domain (PTB)"/>
    <property type="match status" value="1"/>
</dbReference>
<dbReference type="GO" id="GO:0008270">
    <property type="term" value="F:zinc ion binding"/>
    <property type="evidence" value="ECO:0007669"/>
    <property type="project" value="UniProtKB-KW"/>
</dbReference>
<feature type="region of interest" description="Disordered" evidence="29">
    <location>
        <begin position="651"/>
        <end position="675"/>
    </location>
</feature>
<feature type="domain" description="AGC-kinase C-terminal" evidence="35">
    <location>
        <begin position="338"/>
        <end position="408"/>
    </location>
</feature>
<proteinExistence type="inferred from homology"/>
<evidence type="ECO:0000256" key="2">
    <source>
        <dbReference type="ARBA" id="ARBA00004496"/>
    </source>
</evidence>
<dbReference type="InterPro" id="IPR001849">
    <property type="entry name" value="PH_domain"/>
</dbReference>
<feature type="coiled-coil region" evidence="28">
    <location>
        <begin position="751"/>
        <end position="799"/>
    </location>
</feature>
<dbReference type="GO" id="GO:0004674">
    <property type="term" value="F:protein serine/threonine kinase activity"/>
    <property type="evidence" value="ECO:0007669"/>
    <property type="project" value="UniProtKB-KW"/>
</dbReference>
<comment type="catalytic activity">
    <reaction evidence="19">
        <text>L-seryl-[protein] + ATP = O-phospho-L-seryl-[protein] + ADP + H(+)</text>
        <dbReference type="Rhea" id="RHEA:17989"/>
        <dbReference type="Rhea" id="RHEA-COMP:9863"/>
        <dbReference type="Rhea" id="RHEA-COMP:11604"/>
        <dbReference type="ChEBI" id="CHEBI:15378"/>
        <dbReference type="ChEBI" id="CHEBI:29999"/>
        <dbReference type="ChEBI" id="CHEBI:30616"/>
        <dbReference type="ChEBI" id="CHEBI:83421"/>
        <dbReference type="ChEBI" id="CHEBI:456216"/>
        <dbReference type="EC" id="2.7.11.1"/>
    </reaction>
</comment>
<evidence type="ECO:0000256" key="15">
    <source>
        <dbReference type="ARBA" id="ARBA00022840"/>
    </source>
</evidence>
<evidence type="ECO:0000259" key="34">
    <source>
        <dbReference type="PROSITE" id="PS50219"/>
    </source>
</evidence>
<dbReference type="PROSITE" id="PS00107">
    <property type="entry name" value="PROTEIN_KINASE_ATP"/>
    <property type="match status" value="2"/>
</dbReference>
<dbReference type="FunFam" id="1.10.510.10:FF:000014">
    <property type="entry name" value="Non-specific serine/threonine protein kinase"/>
    <property type="match status" value="1"/>
</dbReference>
<feature type="domain" description="CNH" evidence="34">
    <location>
        <begin position="1067"/>
        <end position="1341"/>
    </location>
</feature>
<feature type="domain" description="CNH" evidence="34">
    <location>
        <begin position="2899"/>
        <end position="3210"/>
    </location>
</feature>
<evidence type="ECO:0000259" key="31">
    <source>
        <dbReference type="PROSITE" id="PS50011"/>
    </source>
</evidence>
<evidence type="ECO:0000259" key="35">
    <source>
        <dbReference type="PROSITE" id="PS51285"/>
    </source>
</evidence>
<keyword evidence="15 27" id="KW-0067">ATP-binding</keyword>
<dbReference type="PROSITE" id="PS50219">
    <property type="entry name" value="CNH"/>
    <property type="match status" value="2"/>
</dbReference>
<dbReference type="CDD" id="cd14456">
    <property type="entry name" value="Menin"/>
    <property type="match status" value="1"/>
</dbReference>
<keyword evidence="8" id="KW-0597">Phosphoprotein</keyword>
<evidence type="ECO:0000256" key="24">
    <source>
        <dbReference type="ARBA" id="ARBA00076835"/>
    </source>
</evidence>
<dbReference type="EC" id="2.7.11.1" evidence="5"/>
<dbReference type="Gene3D" id="3.30.200.20">
    <property type="entry name" value="Phosphorylase Kinase, domain 1"/>
    <property type="match status" value="1"/>
</dbReference>
<dbReference type="InterPro" id="IPR007747">
    <property type="entry name" value="Menin"/>
</dbReference>
<dbReference type="EMBL" id="JAGFMF010011432">
    <property type="protein sequence ID" value="KAG8522720.1"/>
    <property type="molecule type" value="Genomic_DNA"/>
</dbReference>
<dbReference type="PROSITE" id="PS50081">
    <property type="entry name" value="ZF_DAG_PE_2"/>
    <property type="match status" value="1"/>
</dbReference>
<comment type="cofactor">
    <cofactor evidence="1">
        <name>Mg(2+)</name>
        <dbReference type="ChEBI" id="CHEBI:18420"/>
    </cofactor>
</comment>
<dbReference type="Gene3D" id="1.10.510.10">
    <property type="entry name" value="Transferase(Phosphotransferase) domain 1"/>
    <property type="match status" value="2"/>
</dbReference>
<comment type="caution">
    <text evidence="36">The sequence shown here is derived from an EMBL/GenBank/DDBJ whole genome shotgun (WGS) entry which is preliminary data.</text>
</comment>
<dbReference type="InterPro" id="IPR011993">
    <property type="entry name" value="PH-like_dom_sf"/>
</dbReference>
<protein>
    <recommendedName>
        <fullName evidence="22">Serine/threonine-protein kinase MRCK gamma</fullName>
        <ecNumber evidence="5">2.7.11.1</ecNumber>
    </recommendedName>
    <alternativeName>
        <fullName evidence="24">CDC42-binding protein kinase gamma</fullName>
    </alternativeName>
    <alternativeName>
        <fullName evidence="26">DMPK-like gamma</fullName>
    </alternativeName>
    <alternativeName>
        <fullName evidence="23">Myotonic dystrophy kinase-related CDC42-binding kinase gamma</fullName>
    </alternativeName>
    <alternativeName>
        <fullName evidence="25">Myotonic dystrophy protein kinase-like alpha</fullName>
    </alternativeName>
</protein>
<keyword evidence="10" id="KW-0479">Metal-binding</keyword>
<feature type="compositionally biased region" description="Polar residues" evidence="29">
    <location>
        <begin position="1449"/>
        <end position="1465"/>
    </location>
</feature>
<feature type="compositionally biased region" description="Basic and acidic residues" evidence="29">
    <location>
        <begin position="2211"/>
        <end position="2227"/>
    </location>
</feature>
<dbReference type="SUPFAM" id="SSF57889">
    <property type="entry name" value="Cysteine-rich domain"/>
    <property type="match status" value="1"/>
</dbReference>
<comment type="catalytic activity">
    <reaction evidence="18">
        <text>L-threonyl-[protein] + ATP = O-phospho-L-threonyl-[protein] + ADP + H(+)</text>
        <dbReference type="Rhea" id="RHEA:46608"/>
        <dbReference type="Rhea" id="RHEA-COMP:11060"/>
        <dbReference type="Rhea" id="RHEA-COMP:11605"/>
        <dbReference type="ChEBI" id="CHEBI:15378"/>
        <dbReference type="ChEBI" id="CHEBI:30013"/>
        <dbReference type="ChEBI" id="CHEBI:30616"/>
        <dbReference type="ChEBI" id="CHEBI:61977"/>
        <dbReference type="ChEBI" id="CHEBI:456216"/>
        <dbReference type="EC" id="2.7.11.1"/>
    </reaction>
</comment>
<dbReference type="PROSITE" id="PS00479">
    <property type="entry name" value="ZF_DAG_PE_1"/>
    <property type="match status" value="1"/>
</dbReference>
<evidence type="ECO:0000256" key="5">
    <source>
        <dbReference type="ARBA" id="ARBA00012513"/>
    </source>
</evidence>
<evidence type="ECO:0000256" key="21">
    <source>
        <dbReference type="ARBA" id="ARBA00062079"/>
    </source>
</evidence>
<feature type="domain" description="PH" evidence="30">
    <location>
        <begin position="922"/>
        <end position="1041"/>
    </location>
</feature>
<feature type="compositionally biased region" description="Low complexity" evidence="29">
    <location>
        <begin position="2249"/>
        <end position="2267"/>
    </location>
</feature>
<evidence type="ECO:0000256" key="27">
    <source>
        <dbReference type="PROSITE-ProRule" id="PRU10141"/>
    </source>
</evidence>
<dbReference type="InterPro" id="IPR000095">
    <property type="entry name" value="CRIB_dom"/>
</dbReference>
<evidence type="ECO:0000256" key="19">
    <source>
        <dbReference type="ARBA" id="ARBA00048679"/>
    </source>
</evidence>
<feature type="compositionally biased region" description="Low complexity" evidence="29">
    <location>
        <begin position="2336"/>
        <end position="2352"/>
    </location>
</feature>
<dbReference type="InterPro" id="IPR002219">
    <property type="entry name" value="PKC_DAG/PE"/>
</dbReference>
<comment type="similarity">
    <text evidence="3">Belongs to the protein kinase superfamily. AGC Ser/Thr protein kinase family. DMPK subfamily.</text>
</comment>
<feature type="compositionally biased region" description="Basic and acidic residues" evidence="29">
    <location>
        <begin position="2866"/>
        <end position="2875"/>
    </location>
</feature>
<evidence type="ECO:0000256" key="20">
    <source>
        <dbReference type="ARBA" id="ARBA00057982"/>
    </source>
</evidence>
<evidence type="ECO:0000256" key="12">
    <source>
        <dbReference type="ARBA" id="ARBA00022771"/>
    </source>
</evidence>
<evidence type="ECO:0000256" key="23">
    <source>
        <dbReference type="ARBA" id="ARBA00076604"/>
    </source>
</evidence>
<dbReference type="PROSITE" id="PS50108">
    <property type="entry name" value="CRIB"/>
    <property type="match status" value="1"/>
</dbReference>
<dbReference type="Pfam" id="PF00433">
    <property type="entry name" value="Pkinase_C"/>
    <property type="match status" value="1"/>
</dbReference>
<evidence type="ECO:0000256" key="4">
    <source>
        <dbReference type="ARBA" id="ARBA00008874"/>
    </source>
</evidence>
<keyword evidence="37" id="KW-1185">Reference proteome</keyword>
<evidence type="ECO:0000256" key="16">
    <source>
        <dbReference type="ARBA" id="ARBA00022842"/>
    </source>
</evidence>
<evidence type="ECO:0000256" key="14">
    <source>
        <dbReference type="ARBA" id="ARBA00022833"/>
    </source>
</evidence>
<feature type="compositionally biased region" description="Pro residues" evidence="29">
    <location>
        <begin position="2845"/>
        <end position="2858"/>
    </location>
</feature>
<feature type="region of interest" description="Disordered" evidence="29">
    <location>
        <begin position="366"/>
        <end position="390"/>
    </location>
</feature>
<dbReference type="GO" id="GO:0031032">
    <property type="term" value="P:actomyosin structure organization"/>
    <property type="evidence" value="ECO:0007669"/>
    <property type="project" value="TreeGrafter"/>
</dbReference>
<dbReference type="CDD" id="cd06613">
    <property type="entry name" value="STKc_MAP4K3_like"/>
    <property type="match status" value="1"/>
</dbReference>
<dbReference type="InterPro" id="IPR017892">
    <property type="entry name" value="Pkinase_C"/>
</dbReference>
<keyword evidence="11 27" id="KW-0547">Nucleotide-binding</keyword>
<dbReference type="Pfam" id="PF00130">
    <property type="entry name" value="C1_1"/>
    <property type="match status" value="1"/>
</dbReference>
<dbReference type="SUPFAM" id="SSF56112">
    <property type="entry name" value="Protein kinase-like (PK-like)"/>
    <property type="match status" value="2"/>
</dbReference>
<evidence type="ECO:0000256" key="3">
    <source>
        <dbReference type="ARBA" id="ARBA00005719"/>
    </source>
</evidence>
<dbReference type="InterPro" id="IPR057529">
    <property type="entry name" value="MRCK/ROCK_PH"/>
</dbReference>
<evidence type="ECO:0000256" key="29">
    <source>
        <dbReference type="SAM" id="MobiDB-lite"/>
    </source>
</evidence>
<dbReference type="InterPro" id="IPR000719">
    <property type="entry name" value="Prot_kinase_dom"/>
</dbReference>
<keyword evidence="14" id="KW-0862">Zinc</keyword>
<dbReference type="SMART" id="SM00109">
    <property type="entry name" value="C1"/>
    <property type="match status" value="1"/>
</dbReference>
<feature type="domain" description="CRIB" evidence="33">
    <location>
        <begin position="1412"/>
        <end position="1425"/>
    </location>
</feature>
<evidence type="ECO:0000313" key="36">
    <source>
        <dbReference type="EMBL" id="KAG8522720.1"/>
    </source>
</evidence>
<dbReference type="FunFam" id="2.30.29.30:FF:000242">
    <property type="entry name" value="serine/threonine-protein kinase MRCK gamma isoform X1"/>
    <property type="match status" value="1"/>
</dbReference>
<dbReference type="InterPro" id="IPR017441">
    <property type="entry name" value="Protein_kinase_ATP_BS"/>
</dbReference>
<feature type="domain" description="Protein kinase" evidence="31">
    <location>
        <begin position="2418"/>
        <end position="2692"/>
    </location>
</feature>